<keyword evidence="2" id="KW-1185">Reference proteome</keyword>
<dbReference type="EMBL" id="CP018788">
    <property type="protein sequence ID" value="ARQ98957.1"/>
    <property type="molecule type" value="Genomic_DNA"/>
</dbReference>
<reference evidence="1 2" key="1">
    <citation type="journal article" date="2017" name="Genome Biol. Evol.">
        <title>Comparative Genomic Analysis Identifies a Campylobacter Clade Deficient in Selenium Metabolism.</title>
        <authorList>
            <person name="Miller W.G."/>
            <person name="Yee E."/>
            <person name="Lopes B.S."/>
            <person name="Chapman M.H."/>
            <person name="Huynh S."/>
            <person name="Bono J.L."/>
            <person name="Parker C.T."/>
            <person name="Strachan N.J.C."/>
            <person name="Forbes K.J."/>
        </authorList>
    </citation>
    <scope>NUCLEOTIDE SEQUENCE [LARGE SCALE GENOMIC DNA]</scope>
    <source>
        <strain evidence="1 2">NCTC 13003</strain>
    </source>
</reference>
<name>A0A1X9SRU1_9BACT</name>
<evidence type="ECO:0000313" key="1">
    <source>
        <dbReference type="EMBL" id="ARQ98957.1"/>
    </source>
</evidence>
<dbReference type="KEGG" id="cdev:CIGN_0661"/>
<accession>A0A1X9SRU1</accession>
<accession>A0A381D8M4</accession>
<organism evidence="1 2">
    <name type="scientific">Campylobacter devanensis</name>
    <dbReference type="NCBI Taxonomy" id="3161138"/>
    <lineage>
        <taxon>Bacteria</taxon>
        <taxon>Pseudomonadati</taxon>
        <taxon>Campylobacterota</taxon>
        <taxon>Epsilonproteobacteria</taxon>
        <taxon>Campylobacterales</taxon>
        <taxon>Campylobacteraceae</taxon>
        <taxon>Campylobacter</taxon>
    </lineage>
</organism>
<dbReference type="STRING" id="1660064.CIGN_0661"/>
<proteinExistence type="predicted"/>
<sequence length="64" mass="7259">MKLKDLLPFLAENQNEFKVHCAIGGQGRDAQLPLNEFLVGNLVITKTTKLKRTLVANIYFHYAI</sequence>
<dbReference type="Proteomes" id="UP000194309">
    <property type="component" value="Chromosome"/>
</dbReference>
<dbReference type="AlphaFoldDB" id="A0A1X9SRU1"/>
<evidence type="ECO:0000313" key="2">
    <source>
        <dbReference type="Proteomes" id="UP000194309"/>
    </source>
</evidence>
<gene>
    <name evidence="1" type="ORF">CIGN_0661</name>
</gene>
<protein>
    <submittedName>
        <fullName evidence="1">Uncharacterized protein</fullName>
    </submittedName>
</protein>